<dbReference type="Proteomes" id="UP000322873">
    <property type="component" value="Unassembled WGS sequence"/>
</dbReference>
<keyword evidence="2" id="KW-1185">Reference proteome</keyword>
<accession>A0A5M9JRV8</accession>
<proteinExistence type="predicted"/>
<dbReference type="EMBL" id="VICG01000007">
    <property type="protein sequence ID" value="KAA8570566.1"/>
    <property type="molecule type" value="Genomic_DNA"/>
</dbReference>
<organism evidence="1 2">
    <name type="scientific">Monilinia fructicola</name>
    <name type="common">Brown rot fungus</name>
    <name type="synonym">Ciboria fructicola</name>
    <dbReference type="NCBI Taxonomy" id="38448"/>
    <lineage>
        <taxon>Eukaryota</taxon>
        <taxon>Fungi</taxon>
        <taxon>Dikarya</taxon>
        <taxon>Ascomycota</taxon>
        <taxon>Pezizomycotina</taxon>
        <taxon>Leotiomycetes</taxon>
        <taxon>Helotiales</taxon>
        <taxon>Sclerotiniaceae</taxon>
        <taxon>Monilinia</taxon>
    </lineage>
</organism>
<protein>
    <submittedName>
        <fullName evidence="1">Uncharacterized protein</fullName>
    </submittedName>
</protein>
<dbReference type="AlphaFoldDB" id="A0A5M9JRV8"/>
<name>A0A5M9JRV8_MONFR</name>
<reference evidence="1 2" key="1">
    <citation type="submission" date="2019-06" db="EMBL/GenBank/DDBJ databases">
        <title>Genome Sequence of the Brown Rot Fungal Pathogen Monilinia fructicola.</title>
        <authorList>
            <person name="De Miccolis Angelini R.M."/>
            <person name="Landi L."/>
            <person name="Abate D."/>
            <person name="Pollastro S."/>
            <person name="Romanazzi G."/>
            <person name="Faretra F."/>
        </authorList>
    </citation>
    <scope>NUCLEOTIDE SEQUENCE [LARGE SCALE GENOMIC DNA]</scope>
    <source>
        <strain evidence="1 2">Mfrc123</strain>
    </source>
</reference>
<comment type="caution">
    <text evidence="1">The sequence shown here is derived from an EMBL/GenBank/DDBJ whole genome shotgun (WGS) entry which is preliminary data.</text>
</comment>
<dbReference type="VEuPathDB" id="FungiDB:MFRU_031g00200"/>
<gene>
    <name evidence="1" type="ORF">EYC84_002828</name>
</gene>
<evidence type="ECO:0000313" key="1">
    <source>
        <dbReference type="EMBL" id="KAA8570566.1"/>
    </source>
</evidence>
<evidence type="ECO:0000313" key="2">
    <source>
        <dbReference type="Proteomes" id="UP000322873"/>
    </source>
</evidence>
<sequence length="673" mass="70340">MTAPPLIDHRSEKAIAPTGSGQIGINPVESDLGDADTYIGAIYGTDTQYIILVNETSTQWVGTNPSYLSVTTISPTNTSTVQVVVATATADGNGQHAGDISMILPEKLVESLKDSFTAAAQTCNAVSTKRFRRNAYFSRREAADGVLTCLLEIAAKDTADGGLLDQFINPATWQDIEIGLSPEATAALKQGLASMATTQLRKTLVWLAAYAAASQVVTASVVYTSGGKVDGLIGKLNFPKIGLLKAIPSSTITSNDCASTATKGPDSPLCNEDVCQGSKGFCAVNPNRNCPCISLIPDVDSPQLFDLDFLNWQQTLLMSINITAYASATTSSTAINTGCSFETASSGSSKSIASNIVCKCNGTEQIKPIYAVSGTDTTSWCDAATPVPNGFTQVSVSTGSFVPSTISNTCSFVTTSYAKALASSSASMISATLCQCAYGDQLGPAYAVSGKSTTSWCDSTISVPAGYTKLSVSNGSPIPLSTVVSTKLSISTTVPKAASTTSSTSTVLPSPTTEVLLIWSVPPVTGMVTYDAFLVPLGYSHDLNTDCTEVVALDKSIIQVLDAVPDPTYIVTTTIKGKPTTTTVDVESLPSGRPAGGLERRAPHSLGKLIGYDCTYEEPRFPEGSIKCGETVWPCHLPTSDEEDSITPDYGSCGDIRNVRPLVMVCPANLVKG</sequence>